<dbReference type="AlphaFoldDB" id="A0A0F6Z4B9"/>
<dbReference type="PATRIC" id="fig|92706.3.peg.538"/>
<protein>
    <submittedName>
        <fullName evidence="2">Uncharacterized protein</fullName>
    </submittedName>
</protein>
<keyword evidence="1" id="KW-0472">Membrane</keyword>
<reference evidence="2 3" key="1">
    <citation type="submission" date="2015-04" db="EMBL/GenBank/DDBJ databases">
        <title>Complete Genome Sequence of Brevibacterium flavum ATCC 15168.</title>
        <authorList>
            <person name="Ahn J."/>
            <person name="Park G."/>
            <person name="Jeon W."/>
            <person name="Jang Y."/>
            <person name="Jang M."/>
            <person name="Lee H."/>
            <person name="Lee H."/>
        </authorList>
    </citation>
    <scope>NUCLEOTIDE SEQUENCE [LARGE SCALE GENOMIC DNA]</scope>
    <source>
        <strain evidence="2 3">ATCC 15168</strain>
    </source>
</reference>
<name>A0A0F6Z4B9_9CORY</name>
<evidence type="ECO:0000256" key="1">
    <source>
        <dbReference type="SAM" id="Phobius"/>
    </source>
</evidence>
<dbReference type="Proteomes" id="UP000034037">
    <property type="component" value="Chromosome"/>
</dbReference>
<dbReference type="GeneID" id="1021454"/>
<evidence type="ECO:0000313" key="2">
    <source>
        <dbReference type="EMBL" id="AKF26516.1"/>
    </source>
</evidence>
<dbReference type="HOGENOM" id="CLU_176213_1_0_11"/>
<feature type="transmembrane region" description="Helical" evidence="1">
    <location>
        <begin position="49"/>
        <end position="69"/>
    </location>
</feature>
<dbReference type="RefSeq" id="WP_003860492.1">
    <property type="nucleotide sequence ID" value="NZ_CP011309.1"/>
</dbReference>
<keyword evidence="1" id="KW-1133">Transmembrane helix</keyword>
<keyword evidence="1" id="KW-0812">Transmembrane</keyword>
<proteinExistence type="predicted"/>
<organism evidence="2 3">
    <name type="scientific">[Brevibacterium] flavum</name>
    <dbReference type="NCBI Taxonomy" id="92706"/>
    <lineage>
        <taxon>Bacteria</taxon>
        <taxon>Bacillati</taxon>
        <taxon>Actinomycetota</taxon>
        <taxon>Actinomycetes</taxon>
        <taxon>Mycobacteriales</taxon>
        <taxon>Corynebacteriaceae</taxon>
        <taxon>Corynebacterium</taxon>
    </lineage>
</organism>
<accession>A0A0F6Z4B9</accession>
<evidence type="ECO:0000313" key="3">
    <source>
        <dbReference type="Proteomes" id="UP000034037"/>
    </source>
</evidence>
<dbReference type="EMBL" id="CP011309">
    <property type="protein sequence ID" value="AKF26516.1"/>
    <property type="molecule type" value="Genomic_DNA"/>
</dbReference>
<feature type="transmembrane region" description="Helical" evidence="1">
    <location>
        <begin position="6"/>
        <end position="28"/>
    </location>
</feature>
<sequence length="87" mass="9014">MNFATIFGSIFEVTLVGILLGAGLPALFALGIRFAHSPSSNGTNALGKIASTICFAIIAVAIIAGILWVTKATIYQYSGFDIFGTEG</sequence>
<keyword evidence="3" id="KW-1185">Reference proteome</keyword>
<gene>
    <name evidence="2" type="ORF">YH66_02580</name>
</gene>